<proteinExistence type="predicted"/>
<feature type="region of interest" description="Disordered" evidence="2">
    <location>
        <begin position="759"/>
        <end position="794"/>
    </location>
</feature>
<reference evidence="4" key="1">
    <citation type="submission" date="2019-11" db="EMBL/GenBank/DDBJ databases">
        <authorList>
            <person name="Liu Y."/>
            <person name="Hou J."/>
            <person name="Li T.-Q."/>
            <person name="Guan C.-H."/>
            <person name="Wu X."/>
            <person name="Wu H.-Z."/>
            <person name="Ling F."/>
            <person name="Zhang R."/>
            <person name="Shi X.-G."/>
            <person name="Ren J.-P."/>
            <person name="Chen E.-F."/>
            <person name="Sun J.-M."/>
        </authorList>
    </citation>
    <scope>NUCLEOTIDE SEQUENCE</scope>
    <source>
        <strain evidence="4">Adult_tree_wgs_1</strain>
        <tissue evidence="4">Leaves</tissue>
    </source>
</reference>
<feature type="compositionally biased region" description="Low complexity" evidence="2">
    <location>
        <begin position="655"/>
        <end position="671"/>
    </location>
</feature>
<dbReference type="PANTHER" id="PTHR36607">
    <property type="entry name" value="1,2-DIHYDROXY-3-KETO-5-METHYLTHIOPENTENE DIOXYGENASE 4"/>
    <property type="match status" value="1"/>
</dbReference>
<organism evidence="4 5">
    <name type="scientific">Rhododendron simsii</name>
    <name type="common">Sims's rhododendron</name>
    <dbReference type="NCBI Taxonomy" id="118357"/>
    <lineage>
        <taxon>Eukaryota</taxon>
        <taxon>Viridiplantae</taxon>
        <taxon>Streptophyta</taxon>
        <taxon>Embryophyta</taxon>
        <taxon>Tracheophyta</taxon>
        <taxon>Spermatophyta</taxon>
        <taxon>Magnoliopsida</taxon>
        <taxon>eudicotyledons</taxon>
        <taxon>Gunneridae</taxon>
        <taxon>Pentapetalae</taxon>
        <taxon>asterids</taxon>
        <taxon>Ericales</taxon>
        <taxon>Ericaceae</taxon>
        <taxon>Ericoideae</taxon>
        <taxon>Rhodoreae</taxon>
        <taxon>Rhododendron</taxon>
    </lineage>
</organism>
<protein>
    <recommendedName>
        <fullName evidence="3">Aminotransferase-like plant mobile domain-containing protein</fullName>
    </recommendedName>
</protein>
<dbReference type="AlphaFoldDB" id="A0A834L3V8"/>
<evidence type="ECO:0000259" key="3">
    <source>
        <dbReference type="Pfam" id="PF10536"/>
    </source>
</evidence>
<feature type="domain" description="Aminotransferase-like plant mobile" evidence="3">
    <location>
        <begin position="145"/>
        <end position="551"/>
    </location>
</feature>
<feature type="compositionally biased region" description="Basic residues" evidence="2">
    <location>
        <begin position="707"/>
        <end position="718"/>
    </location>
</feature>
<sequence length="1110" mass="123101">MAIFADTILHGQALLSIAEGQGACDEALLLPVLDPVVGSPSTCQPAVVDLAHPRQWFIDTTMYLHDFTSSTTIPSSRVLLLRSSLHSEDDATEHFTLLGDQINDGKAAWTAPPASFGQFSFINQYWEWAEDVLGRSSKKLHEARIYGAVYASLFTYDHDANLIQSFCEHWCPSTNTLHTPAGELSISLWDLGYIGGLPVYGKFYDEVIPPARDLTGVDENNMYLLPPSCKHLFAAYHRLFRASETHHITAHDWIHFWCRLKSKYSNLSSDDQSEGASRPTGHTSLPPERTKDEERAFNELGIKARLREEVYLAAFLSCWLSVFVLPNGKVNQIRPTVFKVASIMARGSTFSLAVPVLASVYHGLRQISSSPTPSQCHVILPMHYIYGWLGNYFDTYLPSTHTQPGVRMVRLAGEKNAKHFTALAARKLLRSVDPSRLSSLAMFYNDERLMVDDGKQSHFWMAYTISLRSSYLTLRRDMQYIVEPYSPHRFSRQFNFYQDVPGRLVEEACPHSLPDVVGLWQSCTKLGTKAKLRIPVSSHKGLTTKRYQEWWTKHASDFVKGDIEAAKKQEKSKTPVRICLTNGKGAVTPIINAHEVEGTNAIESKAKASKAKSSKAKPSVLSTVSNEEVDGTNATLGKTKARKARPSKAKPKVPPVASTHEVDGANATTNKAKAKASKARPSKAKPIIPPITSTHEVDGANATTSKAKAKASKARPTKAKPNQGKDLSKDASKEMEDSTLKPKPLLKISTPKILSMIVKNPTTENGDKKRGLVICDGDSNSSQGDRHWNRPKKQKTIAQVTPLEDIHIDIDGFFQDVPDSSTPLEDLAAHLEVNNLNLGDEPYSQSSGGSIDGPDSFGLLFGKGRSIEEASRQISHEKAPGDMLKVPITEPGQFRAKPFGPTLSDVSVFQGTDVIAKGRCKYVSELWSQLSHKIGKTNLDHVDDIEDEAEKVLEEMRKMEVMDISPLQCNLKSFFGNIRAYKNHSASIKSCASQLSDISQTLSHAKIRENEVIQESELRQQEFEALEVDKAKLKRALEGIDTKLKAKEAAVVANERELSEVQLEISNFEDKVSAIKNAAIQTDEDVAKSEEMRRLLEANQNELANFKLFP</sequence>
<keyword evidence="1" id="KW-0175">Coiled coil</keyword>
<evidence type="ECO:0000313" key="5">
    <source>
        <dbReference type="Proteomes" id="UP000626092"/>
    </source>
</evidence>
<name>A0A834L3V8_RHOSS</name>
<feature type="compositionally biased region" description="Basic residues" evidence="2">
    <location>
        <begin position="672"/>
        <end position="683"/>
    </location>
</feature>
<gene>
    <name evidence="4" type="ORF">RHSIM_RhsimUnG0218100</name>
</gene>
<dbReference type="PANTHER" id="PTHR36607:SF20">
    <property type="entry name" value="AMINOTRANSFERASE-LIKE PLANT MOBILE DOMAIN-CONTAINING PROTEIN"/>
    <property type="match status" value="1"/>
</dbReference>
<keyword evidence="5" id="KW-1185">Reference proteome</keyword>
<evidence type="ECO:0000256" key="2">
    <source>
        <dbReference type="SAM" id="MobiDB-lite"/>
    </source>
</evidence>
<evidence type="ECO:0000313" key="4">
    <source>
        <dbReference type="EMBL" id="KAF7112549.1"/>
    </source>
</evidence>
<feature type="coiled-coil region" evidence="1">
    <location>
        <begin position="1030"/>
        <end position="1078"/>
    </location>
</feature>
<feature type="region of interest" description="Disordered" evidence="2">
    <location>
        <begin position="608"/>
        <end position="744"/>
    </location>
</feature>
<dbReference type="EMBL" id="WJXA01000473">
    <property type="protein sequence ID" value="KAF7112549.1"/>
    <property type="molecule type" value="Genomic_DNA"/>
</dbReference>
<feature type="region of interest" description="Disordered" evidence="2">
    <location>
        <begin position="269"/>
        <end position="292"/>
    </location>
</feature>
<dbReference type="Pfam" id="PF10536">
    <property type="entry name" value="PMD"/>
    <property type="match status" value="1"/>
</dbReference>
<feature type="compositionally biased region" description="Basic residues" evidence="2">
    <location>
        <begin position="639"/>
        <end position="651"/>
    </location>
</feature>
<accession>A0A834L3V8</accession>
<dbReference type="OrthoDB" id="1642709at2759"/>
<feature type="compositionally biased region" description="Polar residues" evidence="2">
    <location>
        <begin position="620"/>
        <end position="636"/>
    </location>
</feature>
<dbReference type="Proteomes" id="UP000626092">
    <property type="component" value="Unassembled WGS sequence"/>
</dbReference>
<feature type="compositionally biased region" description="Basic and acidic residues" evidence="2">
    <location>
        <begin position="726"/>
        <end position="740"/>
    </location>
</feature>
<dbReference type="InterPro" id="IPR019557">
    <property type="entry name" value="AminoTfrase-like_pln_mobile"/>
</dbReference>
<comment type="caution">
    <text evidence="4">The sequence shown here is derived from an EMBL/GenBank/DDBJ whole genome shotgun (WGS) entry which is preliminary data.</text>
</comment>
<evidence type="ECO:0000256" key="1">
    <source>
        <dbReference type="SAM" id="Coils"/>
    </source>
</evidence>